<name>A0A6G1HX46_9PEZI</name>
<dbReference type="InterPro" id="IPR032675">
    <property type="entry name" value="LRR_dom_sf"/>
</dbReference>
<evidence type="ECO:0000313" key="2">
    <source>
        <dbReference type="Proteomes" id="UP000799640"/>
    </source>
</evidence>
<evidence type="ECO:0000313" key="1">
    <source>
        <dbReference type="EMBL" id="KAF2400389.1"/>
    </source>
</evidence>
<gene>
    <name evidence="1" type="ORF">EJ06DRAFT_530371</name>
</gene>
<protein>
    <recommendedName>
        <fullName evidence="3">F-box domain-containing protein</fullName>
    </recommendedName>
</protein>
<dbReference type="AlphaFoldDB" id="A0A6G1HX46"/>
<proteinExistence type="predicted"/>
<dbReference type="EMBL" id="ML996695">
    <property type="protein sequence ID" value="KAF2400389.1"/>
    <property type="molecule type" value="Genomic_DNA"/>
</dbReference>
<dbReference type="OrthoDB" id="5283561at2759"/>
<sequence length="485" mass="55497">MTKAMDLNRFPNEILFQILETTAELNQKEGVSYTFGLTQTGYPVQNAPQRYVRGPVPPALLKWDAASALRMVCRRWHEWGIHYAMKNVYVKAWRGSERWCDLSIQRDKYKLYELIEKPRGERVYRDPWLTLRRTKNLFTKWPLVAQQVRRLWFDGLYNPETDTQIIETIKSCTNLTSVSLPWTVLRHGSAQDWAGILGTRREFPLRSLELLAVNLSDKQMEAAQSVEDQHPLDSAVVNFSQLRRLKLFGDTAYSAINDDDLKAIARTATNLQEFHITCMSTVSIEGVMAIVKASKKTIRVLEHSPRSQDGFYHPDPGSLSENEHICHVLTSCPKLEDLSISLPSMCSELFANERVQWKGDCQVRALRLCGHEEPGSRAASGDALRKLLRQARNLISKRATSSIPAELRIELFFADFIFDPHIKAVHGDFETAELFAPGSWPAHKERSRKGPYGSTGLYGKDEEYTFEKLNEDEFFRGLDMGVLRL</sequence>
<accession>A0A6G1HX46</accession>
<organism evidence="1 2">
    <name type="scientific">Trichodelitschia bisporula</name>
    <dbReference type="NCBI Taxonomy" id="703511"/>
    <lineage>
        <taxon>Eukaryota</taxon>
        <taxon>Fungi</taxon>
        <taxon>Dikarya</taxon>
        <taxon>Ascomycota</taxon>
        <taxon>Pezizomycotina</taxon>
        <taxon>Dothideomycetes</taxon>
        <taxon>Dothideomycetes incertae sedis</taxon>
        <taxon>Phaeotrichales</taxon>
        <taxon>Phaeotrichaceae</taxon>
        <taxon>Trichodelitschia</taxon>
    </lineage>
</organism>
<evidence type="ECO:0008006" key="3">
    <source>
        <dbReference type="Google" id="ProtNLM"/>
    </source>
</evidence>
<dbReference type="Gene3D" id="3.80.10.10">
    <property type="entry name" value="Ribonuclease Inhibitor"/>
    <property type="match status" value="1"/>
</dbReference>
<reference evidence="1" key="1">
    <citation type="journal article" date="2020" name="Stud. Mycol.">
        <title>101 Dothideomycetes genomes: a test case for predicting lifestyles and emergence of pathogens.</title>
        <authorList>
            <person name="Haridas S."/>
            <person name="Albert R."/>
            <person name="Binder M."/>
            <person name="Bloem J."/>
            <person name="Labutti K."/>
            <person name="Salamov A."/>
            <person name="Andreopoulos B."/>
            <person name="Baker S."/>
            <person name="Barry K."/>
            <person name="Bills G."/>
            <person name="Bluhm B."/>
            <person name="Cannon C."/>
            <person name="Castanera R."/>
            <person name="Culley D."/>
            <person name="Daum C."/>
            <person name="Ezra D."/>
            <person name="Gonzalez J."/>
            <person name="Henrissat B."/>
            <person name="Kuo A."/>
            <person name="Liang C."/>
            <person name="Lipzen A."/>
            <person name="Lutzoni F."/>
            <person name="Magnuson J."/>
            <person name="Mondo S."/>
            <person name="Nolan M."/>
            <person name="Ohm R."/>
            <person name="Pangilinan J."/>
            <person name="Park H.-J."/>
            <person name="Ramirez L."/>
            <person name="Alfaro M."/>
            <person name="Sun H."/>
            <person name="Tritt A."/>
            <person name="Yoshinaga Y."/>
            <person name="Zwiers L.-H."/>
            <person name="Turgeon B."/>
            <person name="Goodwin S."/>
            <person name="Spatafora J."/>
            <person name="Crous P."/>
            <person name="Grigoriev I."/>
        </authorList>
    </citation>
    <scope>NUCLEOTIDE SEQUENCE</scope>
    <source>
        <strain evidence="1">CBS 262.69</strain>
    </source>
</reference>
<keyword evidence="2" id="KW-1185">Reference proteome</keyword>
<dbReference type="SUPFAM" id="SSF52047">
    <property type="entry name" value="RNI-like"/>
    <property type="match status" value="1"/>
</dbReference>
<dbReference type="Proteomes" id="UP000799640">
    <property type="component" value="Unassembled WGS sequence"/>
</dbReference>